<dbReference type="InterPro" id="IPR023772">
    <property type="entry name" value="DNA-bd_HTH_TetR-type_CS"/>
</dbReference>
<gene>
    <name evidence="5" type="ORF">PSAL_003810</name>
</gene>
<dbReference type="SUPFAM" id="SSF48498">
    <property type="entry name" value="Tetracyclin repressor-like, C-terminal domain"/>
    <property type="match status" value="1"/>
</dbReference>
<dbReference type="Gene3D" id="1.10.357.10">
    <property type="entry name" value="Tetracycline Repressor, domain 2"/>
    <property type="match status" value="1"/>
</dbReference>
<dbReference type="GO" id="GO:0003700">
    <property type="term" value="F:DNA-binding transcription factor activity"/>
    <property type="evidence" value="ECO:0007669"/>
    <property type="project" value="TreeGrafter"/>
</dbReference>
<dbReference type="AlphaFoldDB" id="A0A418SK36"/>
<dbReference type="PROSITE" id="PS01081">
    <property type="entry name" value="HTH_TETR_1"/>
    <property type="match status" value="1"/>
</dbReference>
<reference evidence="5 6" key="1">
    <citation type="submission" date="2020-08" db="EMBL/GenBank/DDBJ databases">
        <title>Genome sequence of Rhodobacteraceae bacterium Lw-13e.</title>
        <authorList>
            <person name="Poehlein A."/>
            <person name="Wolter L."/>
            <person name="Daniel R."/>
            <person name="Brinkhoff T."/>
        </authorList>
    </citation>
    <scope>NUCLEOTIDE SEQUENCE [LARGE SCALE GENOMIC DNA]</scope>
    <source>
        <strain evidence="5 6">Lw-13e</strain>
    </source>
</reference>
<dbReference type="InterPro" id="IPR009057">
    <property type="entry name" value="Homeodomain-like_sf"/>
</dbReference>
<dbReference type="PANTHER" id="PTHR30055:SF146">
    <property type="entry name" value="HTH-TYPE TRANSCRIPTIONAL DUAL REGULATOR CECR"/>
    <property type="match status" value="1"/>
</dbReference>
<evidence type="ECO:0000256" key="2">
    <source>
        <dbReference type="ARBA" id="ARBA00023125"/>
    </source>
</evidence>
<dbReference type="InterPro" id="IPR001647">
    <property type="entry name" value="HTH_TetR"/>
</dbReference>
<keyword evidence="6" id="KW-1185">Reference proteome</keyword>
<keyword evidence="1" id="KW-0805">Transcription regulation</keyword>
<dbReference type="FunFam" id="1.10.10.60:FF:000141">
    <property type="entry name" value="TetR family transcriptional regulator"/>
    <property type="match status" value="1"/>
</dbReference>
<dbReference type="PROSITE" id="PS50977">
    <property type="entry name" value="HTH_TETR_2"/>
    <property type="match status" value="1"/>
</dbReference>
<keyword evidence="3" id="KW-0804">Transcription</keyword>
<dbReference type="InterPro" id="IPR039536">
    <property type="entry name" value="TetR_C_Proteobacteria"/>
</dbReference>
<evidence type="ECO:0000256" key="3">
    <source>
        <dbReference type="ARBA" id="ARBA00023163"/>
    </source>
</evidence>
<dbReference type="InterPro" id="IPR050109">
    <property type="entry name" value="HTH-type_TetR-like_transc_reg"/>
</dbReference>
<organism evidence="5 6">
    <name type="scientific">Pseudooceanicola algae</name>
    <dbReference type="NCBI Taxonomy" id="1537215"/>
    <lineage>
        <taxon>Bacteria</taxon>
        <taxon>Pseudomonadati</taxon>
        <taxon>Pseudomonadota</taxon>
        <taxon>Alphaproteobacteria</taxon>
        <taxon>Rhodobacterales</taxon>
        <taxon>Paracoccaceae</taxon>
        <taxon>Pseudooceanicola</taxon>
    </lineage>
</organism>
<evidence type="ECO:0000313" key="5">
    <source>
        <dbReference type="EMBL" id="QPM89170.1"/>
    </source>
</evidence>
<dbReference type="KEGG" id="palw:PSAL_003810"/>
<dbReference type="Proteomes" id="UP000283786">
    <property type="component" value="Chromosome"/>
</dbReference>
<proteinExistence type="predicted"/>
<dbReference type="Pfam" id="PF14246">
    <property type="entry name" value="TetR_C_7"/>
    <property type="match status" value="1"/>
</dbReference>
<keyword evidence="2" id="KW-0238">DNA-binding</keyword>
<sequence length="228" mass="25472">MMNDRDPETRARKPAEPADTNAQKRRHAAGEDPQKRRQILDGAWRIFVDQGFDAASMNNICKAAGVSKGTLYVYFDNKEDLFVALVEDRRDGVFDGIAAELTEAGTVEDRLMAYAKGLARKMGSRDMIHAQRIVIAVVERMPELGTRFYDAGASHFLTCLRDFLEQETEAGHLEVPDPGFAAQQLVELSTASIWRSRLFGRCLDEPSEAEIQRVAQAAVTMFLGVYRA</sequence>
<evidence type="ECO:0000256" key="4">
    <source>
        <dbReference type="SAM" id="MobiDB-lite"/>
    </source>
</evidence>
<dbReference type="PANTHER" id="PTHR30055">
    <property type="entry name" value="HTH-TYPE TRANSCRIPTIONAL REGULATOR RUTR"/>
    <property type="match status" value="1"/>
</dbReference>
<dbReference type="InterPro" id="IPR036271">
    <property type="entry name" value="Tet_transcr_reg_TetR-rel_C_sf"/>
</dbReference>
<dbReference type="GO" id="GO:0000976">
    <property type="term" value="F:transcription cis-regulatory region binding"/>
    <property type="evidence" value="ECO:0007669"/>
    <property type="project" value="TreeGrafter"/>
</dbReference>
<name>A0A418SK36_9RHOB</name>
<feature type="region of interest" description="Disordered" evidence="4">
    <location>
        <begin position="1"/>
        <end position="34"/>
    </location>
</feature>
<dbReference type="PRINTS" id="PR00455">
    <property type="entry name" value="HTHTETR"/>
</dbReference>
<dbReference type="Pfam" id="PF00440">
    <property type="entry name" value="TetR_N"/>
    <property type="match status" value="1"/>
</dbReference>
<evidence type="ECO:0000313" key="6">
    <source>
        <dbReference type="Proteomes" id="UP000283786"/>
    </source>
</evidence>
<dbReference type="Gene3D" id="1.10.10.60">
    <property type="entry name" value="Homeodomain-like"/>
    <property type="match status" value="1"/>
</dbReference>
<protein>
    <submittedName>
        <fullName evidence="5">Uncharacterized protein</fullName>
    </submittedName>
</protein>
<dbReference type="RefSeq" id="WP_231388581.1">
    <property type="nucleotide sequence ID" value="NZ_CP060436.1"/>
</dbReference>
<dbReference type="SUPFAM" id="SSF46689">
    <property type="entry name" value="Homeodomain-like"/>
    <property type="match status" value="1"/>
</dbReference>
<feature type="compositionally biased region" description="Basic and acidic residues" evidence="4">
    <location>
        <begin position="1"/>
        <end position="16"/>
    </location>
</feature>
<accession>A0A418SK36</accession>
<evidence type="ECO:0000256" key="1">
    <source>
        <dbReference type="ARBA" id="ARBA00023015"/>
    </source>
</evidence>
<dbReference type="EMBL" id="CP060436">
    <property type="protein sequence ID" value="QPM89170.1"/>
    <property type="molecule type" value="Genomic_DNA"/>
</dbReference>